<dbReference type="KEGG" id="salc:C2138_06090"/>
<dbReference type="PROSITE" id="PS50096">
    <property type="entry name" value="IQ"/>
    <property type="match status" value="1"/>
</dbReference>
<name>A0A2U1SYD7_9MICO</name>
<proteinExistence type="predicted"/>
<evidence type="ECO:0000313" key="1">
    <source>
        <dbReference type="EMBL" id="PWB96612.1"/>
    </source>
</evidence>
<protein>
    <submittedName>
        <fullName evidence="1">Uncharacterized protein</fullName>
    </submittedName>
</protein>
<keyword evidence="2" id="KW-1185">Reference proteome</keyword>
<dbReference type="EMBL" id="QEEX01000001">
    <property type="protein sequence ID" value="PWB96612.1"/>
    <property type="molecule type" value="Genomic_DNA"/>
</dbReference>
<evidence type="ECO:0000313" key="2">
    <source>
        <dbReference type="Proteomes" id="UP000244978"/>
    </source>
</evidence>
<organism evidence="1 2">
    <name type="scientific">Homoserinimonas hongtaonis</name>
    <dbReference type="NCBI Taxonomy" id="2079791"/>
    <lineage>
        <taxon>Bacteria</taxon>
        <taxon>Bacillati</taxon>
        <taxon>Actinomycetota</taxon>
        <taxon>Actinomycetes</taxon>
        <taxon>Micrococcales</taxon>
        <taxon>Microbacteriaceae</taxon>
        <taxon>Homoserinimonas</taxon>
    </lineage>
</organism>
<reference evidence="2" key="1">
    <citation type="submission" date="2018-04" db="EMBL/GenBank/DDBJ databases">
        <authorList>
            <person name="Liu S."/>
            <person name="Wang Z."/>
            <person name="Li J."/>
        </authorList>
    </citation>
    <scope>NUCLEOTIDE SEQUENCE [LARGE SCALE GENOMIC DNA]</scope>
    <source>
        <strain evidence="2">S1194</strain>
    </source>
</reference>
<dbReference type="Proteomes" id="UP000244978">
    <property type="component" value="Unassembled WGS sequence"/>
</dbReference>
<comment type="caution">
    <text evidence="1">The sequence shown here is derived from an EMBL/GenBank/DDBJ whole genome shotgun (WGS) entry which is preliminary data.</text>
</comment>
<dbReference type="AlphaFoldDB" id="A0A2U1SYD7"/>
<sequence length="266" mass="29702">MMAVRSWAKYIDELLLGGRWLPVTGCVLFVNAPRERAVAELINGVRGQYVRREYGSPLRQRTVVADDLGALLSRLLPLDTGEPRRELFVQTADPQWTAVFDTSWRGQDPHSPMMWFAQGGIRSVSVSDFPHTMNSPGLPEMYGQRKIEMYEIVPNAAPVGYTLGVRVADSNRWEFDGGGRNFPMGSVWDPDAKRDPDKFTHEHLVQMCALLGLRPFDEDFYAPDNTGVIVERTEPNGPNRAAVTLAQARGEEPVFLYPGPGFVPAP</sequence>
<accession>A0A2U1SYD7</accession>
<gene>
    <name evidence="1" type="ORF">DF220_01245</name>
</gene>